<dbReference type="InterPro" id="IPR013783">
    <property type="entry name" value="Ig-like_fold"/>
</dbReference>
<protein>
    <recommendedName>
        <fullName evidence="4">Fibronectin type III domain-containing protein</fullName>
    </recommendedName>
</protein>
<comment type="caution">
    <text evidence="2">The sequence shown here is derived from an EMBL/GenBank/DDBJ whole genome shotgun (WGS) entry which is preliminary data.</text>
</comment>
<keyword evidence="3" id="KW-1185">Reference proteome</keyword>
<dbReference type="EMBL" id="SRMB01000002">
    <property type="protein sequence ID" value="TGE27015.1"/>
    <property type="molecule type" value="Genomic_DNA"/>
</dbReference>
<sequence>MTRKVTVFAVFWLLVATLAYGATITLFQATFDGSNVRVEWETTNEAGVQSYDIWRKANNEPSFAHMITMQPGSLRRYQFLDTNLYRGINGGPFTYRLVVHTSTGDQTYTTVLSTTPSAVQRSWGSIKSMFR</sequence>
<evidence type="ECO:0008006" key="4">
    <source>
        <dbReference type="Google" id="ProtNLM"/>
    </source>
</evidence>
<evidence type="ECO:0000313" key="3">
    <source>
        <dbReference type="Proteomes" id="UP000298471"/>
    </source>
</evidence>
<evidence type="ECO:0000256" key="1">
    <source>
        <dbReference type="SAM" id="SignalP"/>
    </source>
</evidence>
<proteinExistence type="predicted"/>
<dbReference type="RefSeq" id="WP_135394942.1">
    <property type="nucleotide sequence ID" value="NZ_SRMB01000002.1"/>
</dbReference>
<dbReference type="Gene3D" id="2.60.40.10">
    <property type="entry name" value="Immunoglobulins"/>
    <property type="match status" value="1"/>
</dbReference>
<evidence type="ECO:0000313" key="2">
    <source>
        <dbReference type="EMBL" id="TGE27015.1"/>
    </source>
</evidence>
<dbReference type="Proteomes" id="UP000298471">
    <property type="component" value="Unassembled WGS sequence"/>
</dbReference>
<gene>
    <name evidence="2" type="ORF">E5K02_11455</name>
</gene>
<dbReference type="AlphaFoldDB" id="A0A4Z0QBB7"/>
<reference evidence="2 3" key="1">
    <citation type="submission" date="2019-04" db="EMBL/GenBank/DDBJ databases">
        <authorList>
            <person name="Feng G."/>
            <person name="Zhang J."/>
            <person name="Zhu H."/>
        </authorList>
    </citation>
    <scope>NUCLEOTIDE SEQUENCE [LARGE SCALE GENOMIC DNA]</scope>
    <source>
        <strain evidence="2 3">9PBR-1</strain>
    </source>
</reference>
<feature type="signal peptide" evidence="1">
    <location>
        <begin position="1"/>
        <end position="21"/>
    </location>
</feature>
<keyword evidence="1" id="KW-0732">Signal</keyword>
<accession>A0A4Z0QBB7</accession>
<name>A0A4Z0QBB7_9BACT</name>
<feature type="chain" id="PRO_5021390877" description="Fibronectin type III domain-containing protein" evidence="1">
    <location>
        <begin position="22"/>
        <end position="131"/>
    </location>
</feature>
<organism evidence="2 3">
    <name type="scientific">Hymenobacter metallicola</name>
    <dbReference type="NCBI Taxonomy" id="2563114"/>
    <lineage>
        <taxon>Bacteria</taxon>
        <taxon>Pseudomonadati</taxon>
        <taxon>Bacteroidota</taxon>
        <taxon>Cytophagia</taxon>
        <taxon>Cytophagales</taxon>
        <taxon>Hymenobacteraceae</taxon>
        <taxon>Hymenobacter</taxon>
    </lineage>
</organism>
<dbReference type="OrthoDB" id="882159at2"/>